<sequence>MSDYFLLSRDHPMVYTVERDGIVYQQRGEEQADRPYPSSRISKAIAIVCILC</sequence>
<reference evidence="1 2" key="1">
    <citation type="submission" date="2023-12" db="EMBL/GenBank/DDBJ databases">
        <title>Baltic Sea Cyanobacteria.</title>
        <authorList>
            <person name="Delbaje E."/>
            <person name="Fewer D.P."/>
            <person name="Shishido T.K."/>
        </authorList>
    </citation>
    <scope>NUCLEOTIDE SEQUENCE [LARGE SCALE GENOMIC DNA]</scope>
    <source>
        <strain evidence="1 2">UHCC 0370</strain>
    </source>
</reference>
<evidence type="ECO:0000313" key="2">
    <source>
        <dbReference type="Proteomes" id="UP001301388"/>
    </source>
</evidence>
<accession>A0ABU5TM85</accession>
<name>A0ABU5TM85_9CYAN</name>
<protein>
    <submittedName>
        <fullName evidence="1">Uncharacterized protein</fullName>
    </submittedName>
</protein>
<comment type="caution">
    <text evidence="1">The sequence shown here is derived from an EMBL/GenBank/DDBJ whole genome shotgun (WGS) entry which is preliminary data.</text>
</comment>
<organism evidence="1 2">
    <name type="scientific">Pseudanabaena galeata UHCC 0370</name>
    <dbReference type="NCBI Taxonomy" id="3110310"/>
    <lineage>
        <taxon>Bacteria</taxon>
        <taxon>Bacillati</taxon>
        <taxon>Cyanobacteriota</taxon>
        <taxon>Cyanophyceae</taxon>
        <taxon>Pseudanabaenales</taxon>
        <taxon>Pseudanabaenaceae</taxon>
        <taxon>Pseudanabaena</taxon>
    </lineage>
</organism>
<dbReference type="Proteomes" id="UP001301388">
    <property type="component" value="Unassembled WGS sequence"/>
</dbReference>
<evidence type="ECO:0000313" key="1">
    <source>
        <dbReference type="EMBL" id="MEA5479375.1"/>
    </source>
</evidence>
<gene>
    <name evidence="1" type="ORF">VB774_17275</name>
</gene>
<keyword evidence="2" id="KW-1185">Reference proteome</keyword>
<dbReference type="EMBL" id="JAYGIE010000088">
    <property type="protein sequence ID" value="MEA5479375.1"/>
    <property type="molecule type" value="Genomic_DNA"/>
</dbReference>
<proteinExistence type="predicted"/>
<dbReference type="RefSeq" id="WP_323262619.1">
    <property type="nucleotide sequence ID" value="NZ_JAYGIE010000088.1"/>
</dbReference>